<dbReference type="InterPro" id="IPR036928">
    <property type="entry name" value="AS_sf"/>
</dbReference>
<dbReference type="InterPro" id="IPR023631">
    <property type="entry name" value="Amidase_dom"/>
</dbReference>
<evidence type="ECO:0000313" key="3">
    <source>
        <dbReference type="Proteomes" id="UP001529369"/>
    </source>
</evidence>
<dbReference type="InterPro" id="IPR000120">
    <property type="entry name" value="Amidase"/>
</dbReference>
<evidence type="ECO:0000313" key="2">
    <source>
        <dbReference type="EMBL" id="MDN3566780.1"/>
    </source>
</evidence>
<dbReference type="PANTHER" id="PTHR11895:SF176">
    <property type="entry name" value="AMIDASE AMID-RELATED"/>
    <property type="match status" value="1"/>
</dbReference>
<dbReference type="Proteomes" id="UP001529369">
    <property type="component" value="Unassembled WGS sequence"/>
</dbReference>
<dbReference type="InterPro" id="IPR020556">
    <property type="entry name" value="Amidase_CS"/>
</dbReference>
<keyword evidence="3" id="KW-1185">Reference proteome</keyword>
<dbReference type="PROSITE" id="PS00571">
    <property type="entry name" value="AMIDASES"/>
    <property type="match status" value="1"/>
</dbReference>
<reference evidence="3" key="1">
    <citation type="journal article" date="2019" name="Int. J. Syst. Evol. Microbiol.">
        <title>The Global Catalogue of Microorganisms (GCM) 10K type strain sequencing project: providing services to taxonomists for standard genome sequencing and annotation.</title>
        <authorList>
            <consortium name="The Broad Institute Genomics Platform"/>
            <consortium name="The Broad Institute Genome Sequencing Center for Infectious Disease"/>
            <person name="Wu L."/>
            <person name="Ma J."/>
        </authorList>
    </citation>
    <scope>NUCLEOTIDE SEQUENCE [LARGE SCALE GENOMIC DNA]</scope>
    <source>
        <strain evidence="3">CECT 7131</strain>
    </source>
</reference>
<evidence type="ECO:0000259" key="1">
    <source>
        <dbReference type="Pfam" id="PF01425"/>
    </source>
</evidence>
<organism evidence="2 3">
    <name type="scientific">Paeniroseomonas aquatica</name>
    <dbReference type="NCBI Taxonomy" id="373043"/>
    <lineage>
        <taxon>Bacteria</taxon>
        <taxon>Pseudomonadati</taxon>
        <taxon>Pseudomonadota</taxon>
        <taxon>Alphaproteobacteria</taxon>
        <taxon>Acetobacterales</taxon>
        <taxon>Acetobacteraceae</taxon>
        <taxon>Paeniroseomonas</taxon>
    </lineage>
</organism>
<dbReference type="SUPFAM" id="SSF75304">
    <property type="entry name" value="Amidase signature (AS) enzymes"/>
    <property type="match status" value="1"/>
</dbReference>
<proteinExistence type="predicted"/>
<feature type="domain" description="Amidase" evidence="1">
    <location>
        <begin position="26"/>
        <end position="445"/>
    </location>
</feature>
<name>A0ABT8AAS1_9PROT</name>
<dbReference type="Pfam" id="PF01425">
    <property type="entry name" value="Amidase"/>
    <property type="match status" value="1"/>
</dbReference>
<sequence>MSEELCFLGIAEAGRRIAARRLSPVELTAAYLARIEAMDGVLRSFVRVAAEEAMAAAKLAEAEIMAGGPRSPLHGVPFALKDIFASAGLPTTGHSQRCVGNIAEEDAATTASLKAAGGVLLGKLATHEFATGGPSWDLPFPPARNPWDLTRFPGGSSSGSGVAVAAGLVPGAMGSDTGGSIRLPAAFCGTAGLKPTYGRVSKRGVLPLSYTLDNAGPLAWTVEDCSLLLQAIAGHDPRDPASADVPVPDYGASLHAGIKGLKIGLVRHWYETDRRASDPVIAAMDAAVAVLRGLGAEVREVTLHPLAAYQATMRVTGAAESFAIHADWLRSRPQDYGEVFRYRIFPGAMITGPEYVQAQRFQRLLCDEMRAALRDVDALLTATTWGEAPVMAEMRAEANFAAPPLTNPWNVAQLPCLSLCNGFGPNGLPLSLQFATRPFDEATLLRIGQAYEAATPWRGKRPVVPAEGPPEYPVSQAAPAPAAGWGAEVSALARHAALGLDAAQFAQMAEALPHLDAMLAALPRDLPFGAEPANTTHLRAE</sequence>
<gene>
    <name evidence="2" type="ORF">QWZ14_20585</name>
</gene>
<comment type="caution">
    <text evidence="2">The sequence shown here is derived from an EMBL/GenBank/DDBJ whole genome shotgun (WGS) entry which is preliminary data.</text>
</comment>
<accession>A0ABT8AAS1</accession>
<dbReference type="Gene3D" id="3.90.1300.10">
    <property type="entry name" value="Amidase signature (AS) domain"/>
    <property type="match status" value="1"/>
</dbReference>
<dbReference type="PANTHER" id="PTHR11895">
    <property type="entry name" value="TRANSAMIDASE"/>
    <property type="match status" value="1"/>
</dbReference>
<dbReference type="EMBL" id="JAUFPN010000182">
    <property type="protein sequence ID" value="MDN3566780.1"/>
    <property type="molecule type" value="Genomic_DNA"/>
</dbReference>
<protein>
    <submittedName>
        <fullName evidence="2">Amidase</fullName>
    </submittedName>
</protein>
<dbReference type="RefSeq" id="WP_290318734.1">
    <property type="nucleotide sequence ID" value="NZ_JAUFPN010000182.1"/>
</dbReference>